<dbReference type="InterPro" id="IPR013083">
    <property type="entry name" value="Znf_RING/FYVE/PHD"/>
</dbReference>
<evidence type="ECO:0000256" key="5">
    <source>
        <dbReference type="SAM" id="MobiDB-lite"/>
    </source>
</evidence>
<dbReference type="GO" id="GO:0008270">
    <property type="term" value="F:zinc ion binding"/>
    <property type="evidence" value="ECO:0007669"/>
    <property type="project" value="UniProtKB-KW"/>
</dbReference>
<keyword evidence="2 4" id="KW-0863">Zinc-finger</keyword>
<name>A0A1C7LZV0_GRIFR</name>
<dbReference type="STRING" id="5627.A0A1C7LZV0"/>
<dbReference type="EMBL" id="LUGG01000020">
    <property type="protein sequence ID" value="OBZ68374.1"/>
    <property type="molecule type" value="Genomic_DNA"/>
</dbReference>
<dbReference type="AlphaFoldDB" id="A0A1C7LZV0"/>
<dbReference type="Gene3D" id="3.30.40.10">
    <property type="entry name" value="Zinc/RING finger domain, C3HC4 (zinc finger)"/>
    <property type="match status" value="1"/>
</dbReference>
<accession>A0A1C7LZV0</accession>
<gene>
    <name evidence="7" type="ORF">A0H81_11415</name>
</gene>
<dbReference type="PANTHER" id="PTHR23327:SF51">
    <property type="entry name" value="TRANSCRIPTIONAL REGULATOR OF YEAST FORM ADHERENCE 3"/>
    <property type="match status" value="1"/>
</dbReference>
<dbReference type="InterPro" id="IPR017907">
    <property type="entry name" value="Znf_RING_CS"/>
</dbReference>
<evidence type="ECO:0000256" key="3">
    <source>
        <dbReference type="ARBA" id="ARBA00022833"/>
    </source>
</evidence>
<dbReference type="InterPro" id="IPR018957">
    <property type="entry name" value="Znf_C3HC4_RING-type"/>
</dbReference>
<keyword evidence="1" id="KW-0479">Metal-binding</keyword>
<feature type="region of interest" description="Disordered" evidence="5">
    <location>
        <begin position="201"/>
        <end position="228"/>
    </location>
</feature>
<feature type="domain" description="RING-type" evidence="6">
    <location>
        <begin position="75"/>
        <end position="137"/>
    </location>
</feature>
<keyword evidence="3" id="KW-0862">Zinc</keyword>
<organism evidence="7 8">
    <name type="scientific">Grifola frondosa</name>
    <name type="common">Maitake</name>
    <name type="synonym">Polyporus frondosus</name>
    <dbReference type="NCBI Taxonomy" id="5627"/>
    <lineage>
        <taxon>Eukaryota</taxon>
        <taxon>Fungi</taxon>
        <taxon>Dikarya</taxon>
        <taxon>Basidiomycota</taxon>
        <taxon>Agaricomycotina</taxon>
        <taxon>Agaricomycetes</taxon>
        <taxon>Polyporales</taxon>
        <taxon>Grifolaceae</taxon>
        <taxon>Grifola</taxon>
    </lineage>
</organism>
<evidence type="ECO:0000259" key="6">
    <source>
        <dbReference type="PROSITE" id="PS50089"/>
    </source>
</evidence>
<protein>
    <recommendedName>
        <fullName evidence="6">RING-type domain-containing protein</fullName>
    </recommendedName>
</protein>
<dbReference type="SUPFAM" id="SSF57850">
    <property type="entry name" value="RING/U-box"/>
    <property type="match status" value="1"/>
</dbReference>
<evidence type="ECO:0000256" key="2">
    <source>
        <dbReference type="ARBA" id="ARBA00022771"/>
    </source>
</evidence>
<reference evidence="7 8" key="1">
    <citation type="submission" date="2016-03" db="EMBL/GenBank/DDBJ databases">
        <title>Whole genome sequencing of Grifola frondosa 9006-11.</title>
        <authorList>
            <person name="Min B."/>
            <person name="Park H."/>
            <person name="Kim J.-G."/>
            <person name="Cho H."/>
            <person name="Oh Y.-L."/>
            <person name="Kong W.-S."/>
            <person name="Choi I.-G."/>
        </authorList>
    </citation>
    <scope>NUCLEOTIDE SEQUENCE [LARGE SCALE GENOMIC DNA]</scope>
    <source>
        <strain evidence="7 8">9006-11</strain>
    </source>
</reference>
<dbReference type="PROSITE" id="PS50089">
    <property type="entry name" value="ZF_RING_2"/>
    <property type="match status" value="1"/>
</dbReference>
<dbReference type="PROSITE" id="PS00518">
    <property type="entry name" value="ZF_RING_1"/>
    <property type="match status" value="1"/>
</dbReference>
<dbReference type="Pfam" id="PF00097">
    <property type="entry name" value="zf-C3HC4"/>
    <property type="match status" value="1"/>
</dbReference>
<keyword evidence="8" id="KW-1185">Reference proteome</keyword>
<dbReference type="OrthoDB" id="3219336at2759"/>
<evidence type="ECO:0000313" key="8">
    <source>
        <dbReference type="Proteomes" id="UP000092993"/>
    </source>
</evidence>
<evidence type="ECO:0000313" key="7">
    <source>
        <dbReference type="EMBL" id="OBZ68374.1"/>
    </source>
</evidence>
<dbReference type="PANTHER" id="PTHR23327">
    <property type="entry name" value="RING FINGER PROTEIN 127"/>
    <property type="match status" value="1"/>
</dbReference>
<comment type="caution">
    <text evidence="7">The sequence shown here is derived from an EMBL/GenBank/DDBJ whole genome shotgun (WGS) entry which is preliminary data.</text>
</comment>
<sequence>MSFTLLTMVLFKEDELQAAAQSSIHSEQEAQREVQRLRESAQAAEELHQAIVQSFLQTEQETKEFLSVMDEHITCQLCASKMWIPFVLNCGHVFCQSCLEKWFDTMHMQHMMTYPDYDPQAMISPNYRYALEDPKCRRMYERKLGFEQDGLVKDEAEQEVEAANCEEGQIRAASTAMRSFSPTVGESSAIGYPQAILNMSSTLPPGAHNRARTRSHQNVRVDGSTLTT</sequence>
<proteinExistence type="predicted"/>
<evidence type="ECO:0000256" key="4">
    <source>
        <dbReference type="PROSITE-ProRule" id="PRU00175"/>
    </source>
</evidence>
<evidence type="ECO:0000256" key="1">
    <source>
        <dbReference type="ARBA" id="ARBA00022723"/>
    </source>
</evidence>
<dbReference type="Proteomes" id="UP000092993">
    <property type="component" value="Unassembled WGS sequence"/>
</dbReference>
<dbReference type="InterPro" id="IPR001841">
    <property type="entry name" value="Znf_RING"/>
</dbReference>